<name>A0ABR6GW24_9BURK</name>
<feature type="chain" id="PRO_5046817945" evidence="6">
    <location>
        <begin position="32"/>
        <end position="681"/>
    </location>
</feature>
<dbReference type="EMBL" id="JACHXO010000006">
    <property type="protein sequence ID" value="MBB3195961.1"/>
    <property type="molecule type" value="Genomic_DNA"/>
</dbReference>
<organism evidence="7 8">
    <name type="scientific">Roseateles terrae</name>
    <dbReference type="NCBI Taxonomy" id="431060"/>
    <lineage>
        <taxon>Bacteria</taxon>
        <taxon>Pseudomonadati</taxon>
        <taxon>Pseudomonadota</taxon>
        <taxon>Betaproteobacteria</taxon>
        <taxon>Burkholderiales</taxon>
        <taxon>Sphaerotilaceae</taxon>
        <taxon>Roseateles</taxon>
    </lineage>
</organism>
<dbReference type="PANTHER" id="PTHR10514">
    <property type="entry name" value="ANGIOTENSIN-CONVERTING ENZYME"/>
    <property type="match status" value="1"/>
</dbReference>
<comment type="caution">
    <text evidence="7">The sequence shown here is derived from an EMBL/GenBank/DDBJ whole genome shotgun (WGS) entry which is preliminary data.</text>
</comment>
<dbReference type="GO" id="GO:0004180">
    <property type="term" value="F:carboxypeptidase activity"/>
    <property type="evidence" value="ECO:0007669"/>
    <property type="project" value="UniProtKB-KW"/>
</dbReference>
<proteinExistence type="predicted"/>
<keyword evidence="7" id="KW-0121">Carboxypeptidase</keyword>
<dbReference type="RefSeq" id="WP_246410263.1">
    <property type="nucleotide sequence ID" value="NZ_JACHXO010000006.1"/>
</dbReference>
<keyword evidence="3" id="KW-0325">Glycoprotein</keyword>
<accession>A0ABR6GW24</accession>
<evidence type="ECO:0000256" key="6">
    <source>
        <dbReference type="SAM" id="SignalP"/>
    </source>
</evidence>
<feature type="region of interest" description="Disordered" evidence="5">
    <location>
        <begin position="30"/>
        <end position="74"/>
    </location>
</feature>
<evidence type="ECO:0000256" key="5">
    <source>
        <dbReference type="SAM" id="MobiDB-lite"/>
    </source>
</evidence>
<dbReference type="SUPFAM" id="SSF55486">
    <property type="entry name" value="Metalloproteases ('zincins'), catalytic domain"/>
    <property type="match status" value="1"/>
</dbReference>
<feature type="coiled-coil region" evidence="4">
    <location>
        <begin position="99"/>
        <end position="126"/>
    </location>
</feature>
<dbReference type="Pfam" id="PF01401">
    <property type="entry name" value="Peptidase_M2"/>
    <property type="match status" value="1"/>
</dbReference>
<evidence type="ECO:0000313" key="8">
    <source>
        <dbReference type="Proteomes" id="UP000574369"/>
    </source>
</evidence>
<keyword evidence="4" id="KW-0175">Coiled coil</keyword>
<evidence type="ECO:0000313" key="7">
    <source>
        <dbReference type="EMBL" id="MBB3195961.1"/>
    </source>
</evidence>
<dbReference type="CDD" id="cd06461">
    <property type="entry name" value="M2_ACE"/>
    <property type="match status" value="1"/>
</dbReference>
<dbReference type="GO" id="GO:0008241">
    <property type="term" value="F:peptidyl-dipeptidase activity"/>
    <property type="evidence" value="ECO:0007669"/>
    <property type="project" value="UniProtKB-EC"/>
</dbReference>
<evidence type="ECO:0000256" key="1">
    <source>
        <dbReference type="ARBA" id="ARBA00022729"/>
    </source>
</evidence>
<keyword evidence="8" id="KW-1185">Reference proteome</keyword>
<feature type="signal peptide" evidence="6">
    <location>
        <begin position="1"/>
        <end position="31"/>
    </location>
</feature>
<protein>
    <submittedName>
        <fullName evidence="7">Peptidyl-dipeptidase A</fullName>
        <ecNumber evidence="7">3.4.15.1</ecNumber>
    </submittedName>
</protein>
<keyword evidence="2" id="KW-1015">Disulfide bond</keyword>
<evidence type="ECO:0000256" key="2">
    <source>
        <dbReference type="ARBA" id="ARBA00023157"/>
    </source>
</evidence>
<dbReference type="PROSITE" id="PS52011">
    <property type="entry name" value="PEPTIDASE_M2"/>
    <property type="match status" value="1"/>
</dbReference>
<keyword evidence="7" id="KW-0645">Protease</keyword>
<dbReference type="EC" id="3.4.15.1" evidence="7"/>
<dbReference type="InterPro" id="IPR001548">
    <property type="entry name" value="Peptidase_M2"/>
</dbReference>
<dbReference type="Proteomes" id="UP000574369">
    <property type="component" value="Unassembled WGS sequence"/>
</dbReference>
<keyword evidence="1 6" id="KW-0732">Signal</keyword>
<evidence type="ECO:0000256" key="4">
    <source>
        <dbReference type="SAM" id="Coils"/>
    </source>
</evidence>
<dbReference type="Gene3D" id="1.10.1370.30">
    <property type="match status" value="2"/>
</dbReference>
<reference evidence="7 8" key="1">
    <citation type="submission" date="2020-08" db="EMBL/GenBank/DDBJ databases">
        <title>Genomic Encyclopedia of Type Strains, Phase III (KMG-III): the genomes of soil and plant-associated and newly described type strains.</title>
        <authorList>
            <person name="Whitman W."/>
        </authorList>
    </citation>
    <scope>NUCLEOTIDE SEQUENCE [LARGE SCALE GENOMIC DNA]</scope>
    <source>
        <strain evidence="7 8">CECT 7247</strain>
    </source>
</reference>
<evidence type="ECO:0000256" key="3">
    <source>
        <dbReference type="ARBA" id="ARBA00023180"/>
    </source>
</evidence>
<dbReference type="PANTHER" id="PTHR10514:SF27">
    <property type="entry name" value="ANGIOTENSIN-CONVERTING ENZYME"/>
    <property type="match status" value="1"/>
</dbReference>
<keyword evidence="7" id="KW-0378">Hydrolase</keyword>
<dbReference type="PRINTS" id="PR00791">
    <property type="entry name" value="PEPDIPTASEA"/>
</dbReference>
<gene>
    <name evidence="7" type="ORF">FHS28_003371</name>
</gene>
<sequence>MKRSSSNVRGSHLALAAVLCAGAAVAGAAGAATPTDPAAPTGDVSAAPTPSAAALAAARSASSPASMRAPRAASSAASSIGSSAAAKAAARKPGPAPTSQDAERFVKEAEARLEALLIKSQRAEWVAENFITDDTQQITAEANEELLKANGEFALAARRYNGLTLPADTSRKLKLMQLTMMIPDDQERARFTRLATSMTSAYGMAKYCPEPKPGQDASAKPACLPLDELEKIMAESRDPAQLKDAWIGWHAQSRAYKQAYVDYVALSNKGSRAMGFADTGALWRSGYDMTPEAFSADMARVWQQVRPLYDSLHTYVRFKLRQTYGPDQVPATGPIPAHLLGNMWSQSWENIYPLVKPAAQAGDYDLSQVLAQRGTSAKDMVKWAEGFYTSLGMESLPATFWERSLLTKPQDREVVCHASAWDIDQQQDVRVKMCIRPTEEDFITIHHELGHIYYDLAYRSQPTLFRNGANDGFHEAIGDTVALSITPDYLKRLGLMKDTDRPGDDIDNLLMQALRKVAFLPFAYKVDAWRWQVYGGQVKPQDYDKVWWSLSETYQGISRPAPMQADGFDAGAKFHVAADVAYARYFVAHLLQFQFQRALCREAGYTGPLHSCSIFGNKKAGEKYQAMLKMGASKPWPEALKAMTGEEQLDGSALIEYFQPLKVWLDEQNAQLAQTAAALKP</sequence>